<dbReference type="EMBL" id="AFNH02001364">
    <property type="protein sequence ID" value="EZG43247.1"/>
    <property type="molecule type" value="Genomic_DNA"/>
</dbReference>
<proteinExistence type="predicted"/>
<reference evidence="2" key="1">
    <citation type="submission" date="2013-12" db="EMBL/GenBank/DDBJ databases">
        <authorList>
            <person name="Omoto C.K."/>
            <person name="Sibley D."/>
            <person name="Venepally P."/>
            <person name="Hadjithomas M."/>
            <person name="Karamycheva S."/>
            <person name="Brunk B."/>
            <person name="Roos D."/>
            <person name="Caler E."/>
            <person name="Lorenzi H."/>
        </authorList>
    </citation>
    <scope>NUCLEOTIDE SEQUENCE</scope>
</reference>
<keyword evidence="2" id="KW-0472">Membrane</keyword>
<dbReference type="VEuPathDB" id="CryptoDB:GNI_180630"/>
<feature type="signal peptide" evidence="1">
    <location>
        <begin position="1"/>
        <end position="18"/>
    </location>
</feature>
<dbReference type="GeneID" id="22916068"/>
<evidence type="ECO:0000313" key="2">
    <source>
        <dbReference type="EMBL" id="EZG43247.1"/>
    </source>
</evidence>
<comment type="caution">
    <text evidence="2">The sequence shown here is derived from an EMBL/GenBank/DDBJ whole genome shotgun (WGS) entry which is preliminary data.</text>
</comment>
<evidence type="ECO:0000313" key="3">
    <source>
        <dbReference type="Proteomes" id="UP000019763"/>
    </source>
</evidence>
<keyword evidence="1" id="KW-0732">Signal</keyword>
<keyword evidence="2" id="KW-0812">Transmembrane</keyword>
<name>A0A023AXC0_GRENI</name>
<feature type="non-terminal residue" evidence="2">
    <location>
        <position position="1"/>
    </location>
</feature>
<sequence length="146" mass="15772">SSWRRSLISFFTFASIIALRHFLGGCISPLSNSIHNSSSSLSSTTTTPSSNKWLSTGSSVRFFSHCTALARISSVRFEPTLGWFSPEASTTPKVSTHLITRSRLVSSARLKAWLTLQARCILKASSGVEAISMPLGTAAENWSCVS</sequence>
<dbReference type="AlphaFoldDB" id="A0A023AXC0"/>
<protein>
    <submittedName>
        <fullName evidence="2">Transmembrane protein</fullName>
    </submittedName>
</protein>
<evidence type="ECO:0000256" key="1">
    <source>
        <dbReference type="SAM" id="SignalP"/>
    </source>
</evidence>
<organism evidence="2 3">
    <name type="scientific">Gregarina niphandrodes</name>
    <name type="common">Septate eugregarine</name>
    <dbReference type="NCBI Taxonomy" id="110365"/>
    <lineage>
        <taxon>Eukaryota</taxon>
        <taxon>Sar</taxon>
        <taxon>Alveolata</taxon>
        <taxon>Apicomplexa</taxon>
        <taxon>Conoidasida</taxon>
        <taxon>Gregarinasina</taxon>
        <taxon>Eugregarinorida</taxon>
        <taxon>Gregarinidae</taxon>
        <taxon>Gregarina</taxon>
    </lineage>
</organism>
<feature type="non-terminal residue" evidence="2">
    <location>
        <position position="146"/>
    </location>
</feature>
<dbReference type="Proteomes" id="UP000019763">
    <property type="component" value="Unassembled WGS sequence"/>
</dbReference>
<accession>A0A023AXC0</accession>
<dbReference type="RefSeq" id="XP_011133496.1">
    <property type="nucleotide sequence ID" value="XM_011135194.1"/>
</dbReference>
<gene>
    <name evidence="2" type="ORF">GNI_180630</name>
</gene>
<keyword evidence="3" id="KW-1185">Reference proteome</keyword>
<feature type="chain" id="PRO_5001511820" evidence="1">
    <location>
        <begin position="19"/>
        <end position="146"/>
    </location>
</feature>